<keyword evidence="2" id="KW-0472">Membrane</keyword>
<dbReference type="AlphaFoldDB" id="A0AAN4AU07"/>
<gene>
    <name evidence="3" type="ORF">HMPREF1127_1050</name>
</gene>
<evidence type="ECO:0000313" key="4">
    <source>
        <dbReference type="Proteomes" id="UP000003120"/>
    </source>
</evidence>
<evidence type="ECO:0000256" key="2">
    <source>
        <dbReference type="SAM" id="Phobius"/>
    </source>
</evidence>
<feature type="coiled-coil region" evidence="1">
    <location>
        <begin position="17"/>
        <end position="44"/>
    </location>
</feature>
<proteinExistence type="predicted"/>
<dbReference type="RefSeq" id="WP_005960429.1">
    <property type="nucleotide sequence ID" value="NZ_ALKK01000011.1"/>
</dbReference>
<accession>A0AAN4AU07</accession>
<sequence length="66" mass="7971">MKRYKSQKRYYERLKMILELQMRIKELEKGNEDLLKELKKSKQLDIAWLIFGIVIVLIGLNSLVFN</sequence>
<organism evidence="3 4">
    <name type="scientific">Fusobacterium necrophorum subsp. funduliforme Fnf 1007</name>
    <dbReference type="NCBI Taxonomy" id="1161424"/>
    <lineage>
        <taxon>Bacteria</taxon>
        <taxon>Fusobacteriati</taxon>
        <taxon>Fusobacteriota</taxon>
        <taxon>Fusobacteriia</taxon>
        <taxon>Fusobacteriales</taxon>
        <taxon>Fusobacteriaceae</taxon>
        <taxon>Fusobacterium</taxon>
    </lineage>
</organism>
<evidence type="ECO:0000256" key="1">
    <source>
        <dbReference type="SAM" id="Coils"/>
    </source>
</evidence>
<name>A0AAN4AU07_9FUSO</name>
<protein>
    <submittedName>
        <fullName evidence="3">Uncharacterized protein</fullName>
    </submittedName>
</protein>
<feature type="transmembrane region" description="Helical" evidence="2">
    <location>
        <begin position="46"/>
        <end position="65"/>
    </location>
</feature>
<keyword evidence="2" id="KW-0812">Transmembrane</keyword>
<comment type="caution">
    <text evidence="3">The sequence shown here is derived from an EMBL/GenBank/DDBJ whole genome shotgun (WGS) entry which is preliminary data.</text>
</comment>
<keyword evidence="2" id="KW-1133">Transmembrane helix</keyword>
<evidence type="ECO:0000313" key="3">
    <source>
        <dbReference type="EMBL" id="EJU18817.1"/>
    </source>
</evidence>
<dbReference type="GeneID" id="75075259"/>
<keyword evidence="1" id="KW-0175">Coiled coil</keyword>
<dbReference type="EMBL" id="ALKK01000011">
    <property type="protein sequence ID" value="EJU18817.1"/>
    <property type="molecule type" value="Genomic_DNA"/>
</dbReference>
<reference evidence="3 4" key="1">
    <citation type="submission" date="2012-07" db="EMBL/GenBank/DDBJ databases">
        <authorList>
            <person name="Durkin A.S."/>
            <person name="McCorrison J."/>
            <person name="Torralba M."/>
            <person name="Gillis M."/>
            <person name="Methe B."/>
            <person name="Sutton G."/>
            <person name="Nelson K.E."/>
        </authorList>
    </citation>
    <scope>NUCLEOTIDE SEQUENCE [LARGE SCALE GENOMIC DNA]</scope>
    <source>
        <strain evidence="3 4">Fnf 1007</strain>
    </source>
</reference>
<dbReference type="Proteomes" id="UP000003120">
    <property type="component" value="Unassembled WGS sequence"/>
</dbReference>